<feature type="compositionally biased region" description="Pro residues" evidence="2">
    <location>
        <begin position="9"/>
        <end position="18"/>
    </location>
</feature>
<evidence type="ECO:0000313" key="3">
    <source>
        <dbReference type="EMBL" id="KAG0142968.1"/>
    </source>
</evidence>
<feature type="compositionally biased region" description="Polar residues" evidence="2">
    <location>
        <begin position="281"/>
        <end position="292"/>
    </location>
</feature>
<feature type="coiled-coil region" evidence="1">
    <location>
        <begin position="96"/>
        <end position="138"/>
    </location>
</feature>
<dbReference type="EMBL" id="MU167332">
    <property type="protein sequence ID" value="KAG0142968.1"/>
    <property type="molecule type" value="Genomic_DNA"/>
</dbReference>
<dbReference type="OrthoDB" id="2502002at2759"/>
<accession>A0A9P6NFB5</accession>
<organism evidence="3 4">
    <name type="scientific">Cronartium quercuum f. sp. fusiforme G11</name>
    <dbReference type="NCBI Taxonomy" id="708437"/>
    <lineage>
        <taxon>Eukaryota</taxon>
        <taxon>Fungi</taxon>
        <taxon>Dikarya</taxon>
        <taxon>Basidiomycota</taxon>
        <taxon>Pucciniomycotina</taxon>
        <taxon>Pucciniomycetes</taxon>
        <taxon>Pucciniales</taxon>
        <taxon>Coleosporiaceae</taxon>
        <taxon>Cronartium</taxon>
    </lineage>
</organism>
<name>A0A9P6NFB5_9BASI</name>
<dbReference type="Proteomes" id="UP000886653">
    <property type="component" value="Unassembled WGS sequence"/>
</dbReference>
<protein>
    <submittedName>
        <fullName evidence="3">Uncharacterized protein</fullName>
    </submittedName>
</protein>
<sequence length="333" mass="36955">MSLLTTPVPSEPTLPLEPSPVTLDGPDFDPVAFERFINYETEADSNEESHPASSQVWRSLLAERMARSHDPRRPIQSFERAVEARRRERDIHLELAADARRREREAQRNLMDVQRETLRAAERTISLLREQIRLHDERARLSIASLVPSPAPADTPARTPTQRAALERSLSARIASLQADIERERRRAGFSGPMRRPETEAAARLRGTNSLVNAACPHASTSPGSLHASGHRSGHNRRLTDHDARPLPTPTLLEREWDFQLASGQVDANGVDLPKSETSDIDNSSKPSTSNLGCRHVEDVGFQSASKFASSNYGSATQSSSQSRVLSWPACLR</sequence>
<comment type="caution">
    <text evidence="3">The sequence shown here is derived from an EMBL/GenBank/DDBJ whole genome shotgun (WGS) entry which is preliminary data.</text>
</comment>
<evidence type="ECO:0000256" key="1">
    <source>
        <dbReference type="SAM" id="Coils"/>
    </source>
</evidence>
<feature type="region of interest" description="Disordered" evidence="2">
    <location>
        <begin position="311"/>
        <end position="333"/>
    </location>
</feature>
<feature type="region of interest" description="Disordered" evidence="2">
    <location>
        <begin position="268"/>
        <end position="294"/>
    </location>
</feature>
<feature type="region of interest" description="Disordered" evidence="2">
    <location>
        <begin position="214"/>
        <end position="249"/>
    </location>
</feature>
<evidence type="ECO:0000256" key="2">
    <source>
        <dbReference type="SAM" id="MobiDB-lite"/>
    </source>
</evidence>
<evidence type="ECO:0000313" key="4">
    <source>
        <dbReference type="Proteomes" id="UP000886653"/>
    </source>
</evidence>
<keyword evidence="1" id="KW-0175">Coiled coil</keyword>
<keyword evidence="4" id="KW-1185">Reference proteome</keyword>
<gene>
    <name evidence="3" type="ORF">CROQUDRAFT_661848</name>
</gene>
<feature type="region of interest" description="Disordered" evidence="2">
    <location>
        <begin position="1"/>
        <end position="27"/>
    </location>
</feature>
<proteinExistence type="predicted"/>
<dbReference type="AlphaFoldDB" id="A0A9P6NFB5"/>
<reference evidence="3" key="1">
    <citation type="submission" date="2013-11" db="EMBL/GenBank/DDBJ databases">
        <title>Genome sequence of the fusiform rust pathogen reveals effectors for host alternation and coevolution with pine.</title>
        <authorList>
            <consortium name="DOE Joint Genome Institute"/>
            <person name="Smith K."/>
            <person name="Pendleton A."/>
            <person name="Kubisiak T."/>
            <person name="Anderson C."/>
            <person name="Salamov A."/>
            <person name="Aerts A."/>
            <person name="Riley R."/>
            <person name="Clum A."/>
            <person name="Lindquist E."/>
            <person name="Ence D."/>
            <person name="Campbell M."/>
            <person name="Kronenberg Z."/>
            <person name="Feau N."/>
            <person name="Dhillon B."/>
            <person name="Hamelin R."/>
            <person name="Burleigh J."/>
            <person name="Smith J."/>
            <person name="Yandell M."/>
            <person name="Nelson C."/>
            <person name="Grigoriev I."/>
            <person name="Davis J."/>
        </authorList>
    </citation>
    <scope>NUCLEOTIDE SEQUENCE</scope>
    <source>
        <strain evidence="3">G11</strain>
    </source>
</reference>
<feature type="compositionally biased region" description="Polar residues" evidence="2">
    <location>
        <begin position="311"/>
        <end position="325"/>
    </location>
</feature>